<proteinExistence type="inferred from homology"/>
<dbReference type="GO" id="GO:0016226">
    <property type="term" value="P:iron-sulfur cluster assembly"/>
    <property type="evidence" value="ECO:0007669"/>
    <property type="project" value="TreeGrafter"/>
</dbReference>
<dbReference type="GO" id="GO:0009507">
    <property type="term" value="C:chloroplast"/>
    <property type="evidence" value="ECO:0007669"/>
    <property type="project" value="TreeGrafter"/>
</dbReference>
<dbReference type="Pfam" id="PF01722">
    <property type="entry name" value="BolA"/>
    <property type="match status" value="1"/>
</dbReference>
<dbReference type="PANTHER" id="PTHR46230">
    <property type="match status" value="1"/>
</dbReference>
<reference evidence="2" key="1">
    <citation type="submission" date="2022-02" db="EMBL/GenBank/DDBJ databases">
        <authorList>
            <person name="Henning P.M."/>
            <person name="McCubbin A.G."/>
            <person name="Shore J.S."/>
        </authorList>
    </citation>
    <scope>NUCLEOTIDE SEQUENCE</scope>
    <source>
        <strain evidence="2">F60SS</strain>
        <tissue evidence="2">Leaves</tissue>
    </source>
</reference>
<dbReference type="Proteomes" id="UP001141552">
    <property type="component" value="Unassembled WGS sequence"/>
</dbReference>
<comment type="caution">
    <text evidence="2">The sequence shown here is derived from an EMBL/GenBank/DDBJ whole genome shotgun (WGS) entry which is preliminary data.</text>
</comment>
<evidence type="ECO:0000313" key="2">
    <source>
        <dbReference type="EMBL" id="KAJ4837093.1"/>
    </source>
</evidence>
<dbReference type="SUPFAM" id="SSF82657">
    <property type="entry name" value="BolA-like"/>
    <property type="match status" value="1"/>
</dbReference>
<sequence>MVSKTIQWLLCKEQYPVAYNIDSIELPTVYFPLGLVSSDSRCDQELLAIRMLYTIVDQTYWLGQVGRSLRLTRYSSSIASSIQRTTRCVFIHKQGCCPSVGTSSSFGAVFTYSSFGFATLACPVSKAIFVTDISPKVDSRIVLKTQRGCTPSTVVSVAPSLSSGAILTRHHVYSGLAPQLRYASLPQQAYASSDNHEHCKETTAGIPRVGRVVALLGDSTDGVVESRLLLLNFRPSYIDVISSAFEGKSIVDRQRMVYKAIWEEPQNIVHAVDQMVTRTPAEAADKI</sequence>
<evidence type="ECO:0000256" key="1">
    <source>
        <dbReference type="RuleBase" id="RU003860"/>
    </source>
</evidence>
<dbReference type="OrthoDB" id="4983at2759"/>
<protein>
    <submittedName>
        <fullName evidence="2">Uncharacterized protein</fullName>
    </submittedName>
</protein>
<reference evidence="2" key="2">
    <citation type="journal article" date="2023" name="Plants (Basel)">
        <title>Annotation of the Turnera subulata (Passifloraceae) Draft Genome Reveals the S-Locus Evolved after the Divergence of Turneroideae from Passifloroideae in a Stepwise Manner.</title>
        <authorList>
            <person name="Henning P.M."/>
            <person name="Roalson E.H."/>
            <person name="Mir W."/>
            <person name="McCubbin A.G."/>
            <person name="Shore J.S."/>
        </authorList>
    </citation>
    <scope>NUCLEOTIDE SEQUENCE</scope>
    <source>
        <strain evidence="2">F60SS</strain>
    </source>
</reference>
<dbReference type="EMBL" id="JAKUCV010003944">
    <property type="protein sequence ID" value="KAJ4837093.1"/>
    <property type="molecule type" value="Genomic_DNA"/>
</dbReference>
<accession>A0A9Q0FSM3</accession>
<dbReference type="AlphaFoldDB" id="A0A9Q0FSM3"/>
<organism evidence="2 3">
    <name type="scientific">Turnera subulata</name>
    <dbReference type="NCBI Taxonomy" id="218843"/>
    <lineage>
        <taxon>Eukaryota</taxon>
        <taxon>Viridiplantae</taxon>
        <taxon>Streptophyta</taxon>
        <taxon>Embryophyta</taxon>
        <taxon>Tracheophyta</taxon>
        <taxon>Spermatophyta</taxon>
        <taxon>Magnoliopsida</taxon>
        <taxon>eudicotyledons</taxon>
        <taxon>Gunneridae</taxon>
        <taxon>Pentapetalae</taxon>
        <taxon>rosids</taxon>
        <taxon>fabids</taxon>
        <taxon>Malpighiales</taxon>
        <taxon>Passifloraceae</taxon>
        <taxon>Turnera</taxon>
    </lineage>
</organism>
<evidence type="ECO:0000313" key="3">
    <source>
        <dbReference type="Proteomes" id="UP001141552"/>
    </source>
</evidence>
<gene>
    <name evidence="2" type="ORF">Tsubulata_033520</name>
</gene>
<name>A0A9Q0FSM3_9ROSI</name>
<comment type="similarity">
    <text evidence="1">Belongs to the BolA/IbaG family.</text>
</comment>
<dbReference type="PANTHER" id="PTHR46230:SF4">
    <property type="entry name" value="PROTEIN BOLA4, CHLOROPLASTIC_MITOCHONDRIAL"/>
    <property type="match status" value="1"/>
</dbReference>
<dbReference type="InterPro" id="IPR002634">
    <property type="entry name" value="BolA"/>
</dbReference>
<dbReference type="Gene3D" id="3.30.300.90">
    <property type="entry name" value="BolA-like"/>
    <property type="match status" value="1"/>
</dbReference>
<dbReference type="InterPro" id="IPR036065">
    <property type="entry name" value="BolA-like_sf"/>
</dbReference>
<keyword evidence="3" id="KW-1185">Reference proteome</keyword>